<dbReference type="InterPro" id="IPR046335">
    <property type="entry name" value="LacI/GalR-like_sensor"/>
</dbReference>
<dbReference type="RefSeq" id="WP_179751657.1">
    <property type="nucleotide sequence ID" value="NZ_BAAAGN010000012.1"/>
</dbReference>
<dbReference type="PANTHER" id="PTHR30146:SF153">
    <property type="entry name" value="LACTOSE OPERON REPRESSOR"/>
    <property type="match status" value="1"/>
</dbReference>
<name>A0A7Y9J0U2_9ACTN</name>
<keyword evidence="2 5" id="KW-0238">DNA-binding</keyword>
<evidence type="ECO:0000259" key="4">
    <source>
        <dbReference type="PROSITE" id="PS50932"/>
    </source>
</evidence>
<reference evidence="5 6" key="1">
    <citation type="submission" date="2020-07" db="EMBL/GenBank/DDBJ databases">
        <title>Sequencing the genomes of 1000 actinobacteria strains.</title>
        <authorList>
            <person name="Klenk H.-P."/>
        </authorList>
    </citation>
    <scope>NUCLEOTIDE SEQUENCE [LARGE SCALE GENOMIC DNA]</scope>
    <source>
        <strain evidence="5 6">DSM 7487</strain>
    </source>
</reference>
<dbReference type="Gene3D" id="3.40.50.2300">
    <property type="match status" value="2"/>
</dbReference>
<dbReference type="Pfam" id="PF13377">
    <property type="entry name" value="Peripla_BP_3"/>
    <property type="match status" value="1"/>
</dbReference>
<gene>
    <name evidence="5" type="ORF">BJ968_002120</name>
</gene>
<keyword evidence="1" id="KW-0805">Transcription regulation</keyword>
<evidence type="ECO:0000313" key="5">
    <source>
        <dbReference type="EMBL" id="NYD22580.1"/>
    </source>
</evidence>
<sequence>MPTLRDVARAAAVSTTTASDALSGRGRLPEATRRRVAAVAAELGYRPNLTARNLRRGRTGAVGLLTPQHTAGLAYYMQLAMGAVEAAHAQGVALTLLPAVEVSRGGLHVDGVVVADPALDDPVVRSLAGAGLPVVTCERDPTPSAEHAGRVESDHAAVVTELLDHLEAAGARRVAVLTPGQETAYGQDAHRAHQRWCAQRSVPPLAVEVGLTARPERVREAVTALLDAPEPPDALLAVPDGSAVTALETVRARGLRVPEDLLFAAYAGGPAIEALDVTAVDLAPRQMGHRLVQLLLDVLDGRRPAGTREDLPLRIVPRGSTARAPRGA</sequence>
<evidence type="ECO:0000256" key="2">
    <source>
        <dbReference type="ARBA" id="ARBA00023125"/>
    </source>
</evidence>
<dbReference type="SMART" id="SM00354">
    <property type="entry name" value="HTH_LACI"/>
    <property type="match status" value="1"/>
</dbReference>
<dbReference type="PROSITE" id="PS00356">
    <property type="entry name" value="HTH_LACI_1"/>
    <property type="match status" value="1"/>
</dbReference>
<dbReference type="PANTHER" id="PTHR30146">
    <property type="entry name" value="LACI-RELATED TRANSCRIPTIONAL REPRESSOR"/>
    <property type="match status" value="1"/>
</dbReference>
<dbReference type="InterPro" id="IPR010982">
    <property type="entry name" value="Lambda_DNA-bd_dom_sf"/>
</dbReference>
<dbReference type="Gene3D" id="1.10.260.40">
    <property type="entry name" value="lambda repressor-like DNA-binding domains"/>
    <property type="match status" value="1"/>
</dbReference>
<dbReference type="InterPro" id="IPR028082">
    <property type="entry name" value="Peripla_BP_I"/>
</dbReference>
<dbReference type="GO" id="GO:0003700">
    <property type="term" value="F:DNA-binding transcription factor activity"/>
    <property type="evidence" value="ECO:0007669"/>
    <property type="project" value="TreeGrafter"/>
</dbReference>
<proteinExistence type="predicted"/>
<protein>
    <submittedName>
        <fullName evidence="5">DNA-binding LacI/PurR family transcriptional regulator</fullName>
    </submittedName>
</protein>
<dbReference type="SUPFAM" id="SSF53822">
    <property type="entry name" value="Periplasmic binding protein-like I"/>
    <property type="match status" value="1"/>
</dbReference>
<evidence type="ECO:0000256" key="1">
    <source>
        <dbReference type="ARBA" id="ARBA00023015"/>
    </source>
</evidence>
<dbReference type="SUPFAM" id="SSF47413">
    <property type="entry name" value="lambda repressor-like DNA-binding domains"/>
    <property type="match status" value="1"/>
</dbReference>
<dbReference type="InterPro" id="IPR000843">
    <property type="entry name" value="HTH_LacI"/>
</dbReference>
<dbReference type="Proteomes" id="UP000521922">
    <property type="component" value="Unassembled WGS sequence"/>
</dbReference>
<dbReference type="Pfam" id="PF00356">
    <property type="entry name" value="LacI"/>
    <property type="match status" value="1"/>
</dbReference>
<dbReference type="AlphaFoldDB" id="A0A7Y9J0U2"/>
<dbReference type="CDD" id="cd01392">
    <property type="entry name" value="HTH_LacI"/>
    <property type="match status" value="1"/>
</dbReference>
<dbReference type="GO" id="GO:0000976">
    <property type="term" value="F:transcription cis-regulatory region binding"/>
    <property type="evidence" value="ECO:0007669"/>
    <property type="project" value="TreeGrafter"/>
</dbReference>
<feature type="domain" description="HTH lacI-type" evidence="4">
    <location>
        <begin position="2"/>
        <end position="56"/>
    </location>
</feature>
<comment type="caution">
    <text evidence="5">The sequence shown here is derived from an EMBL/GenBank/DDBJ whole genome shotgun (WGS) entry which is preliminary data.</text>
</comment>
<dbReference type="PROSITE" id="PS50932">
    <property type="entry name" value="HTH_LACI_2"/>
    <property type="match status" value="1"/>
</dbReference>
<dbReference type="EMBL" id="JACCBB010000001">
    <property type="protein sequence ID" value="NYD22580.1"/>
    <property type="molecule type" value="Genomic_DNA"/>
</dbReference>
<keyword evidence="6" id="KW-1185">Reference proteome</keyword>
<keyword evidence="3" id="KW-0804">Transcription</keyword>
<evidence type="ECO:0000313" key="6">
    <source>
        <dbReference type="Proteomes" id="UP000521922"/>
    </source>
</evidence>
<organism evidence="5 6">
    <name type="scientific">Kineococcus aurantiacus</name>
    <dbReference type="NCBI Taxonomy" id="37633"/>
    <lineage>
        <taxon>Bacteria</taxon>
        <taxon>Bacillati</taxon>
        <taxon>Actinomycetota</taxon>
        <taxon>Actinomycetes</taxon>
        <taxon>Kineosporiales</taxon>
        <taxon>Kineosporiaceae</taxon>
        <taxon>Kineococcus</taxon>
    </lineage>
</organism>
<evidence type="ECO:0000256" key="3">
    <source>
        <dbReference type="ARBA" id="ARBA00023163"/>
    </source>
</evidence>
<accession>A0A7Y9J0U2</accession>